<dbReference type="Pfam" id="PF13023">
    <property type="entry name" value="HD_3"/>
    <property type="match status" value="1"/>
</dbReference>
<feature type="domain" description="HD" evidence="3">
    <location>
        <begin position="2"/>
        <end position="82"/>
    </location>
</feature>
<reference evidence="4 5" key="1">
    <citation type="submission" date="2023-07" db="EMBL/GenBank/DDBJ databases">
        <title>Genomic Encyclopedia of Type Strains, Phase IV (KMG-IV): sequencing the most valuable type-strain genomes for metagenomic binning, comparative biology and taxonomic classification.</title>
        <authorList>
            <person name="Goeker M."/>
        </authorList>
    </citation>
    <scope>NUCLEOTIDE SEQUENCE [LARGE SCALE GENOMIC DNA]</scope>
    <source>
        <strain evidence="4 5">DSM 23948</strain>
    </source>
</reference>
<gene>
    <name evidence="4" type="ORF">J2S07_002640</name>
</gene>
<dbReference type="PANTHER" id="PTHR11845:SF13">
    <property type="entry name" value="5'-DEOXYNUCLEOTIDASE HDDC2"/>
    <property type="match status" value="1"/>
</dbReference>
<dbReference type="Proteomes" id="UP001231362">
    <property type="component" value="Unassembled WGS sequence"/>
</dbReference>
<evidence type="ECO:0000259" key="3">
    <source>
        <dbReference type="Pfam" id="PF13023"/>
    </source>
</evidence>
<dbReference type="SUPFAM" id="SSF109604">
    <property type="entry name" value="HD-domain/PDEase-like"/>
    <property type="match status" value="1"/>
</dbReference>
<dbReference type="RefSeq" id="WP_307150835.1">
    <property type="nucleotide sequence ID" value="NZ_JAUSTU010000011.1"/>
</dbReference>
<sequence length="100" mass="11776">MEKEAIKKLIKPLSPKLQQQLESLWSEYNKGETREAKLVKALDKIETIIQHNQGANPPNFDYQFNLNYGREYSTFDPTMQSIRELIDKETYKKIIENKAD</sequence>
<proteinExistence type="predicted"/>
<evidence type="ECO:0000256" key="1">
    <source>
        <dbReference type="ARBA" id="ARBA00022723"/>
    </source>
</evidence>
<dbReference type="InterPro" id="IPR006674">
    <property type="entry name" value="HD_domain"/>
</dbReference>
<protein>
    <submittedName>
        <fullName evidence="4">5'-deoxynucleotidase YfbR-like HD superfamily hydrolase</fullName>
    </submittedName>
</protein>
<evidence type="ECO:0000313" key="4">
    <source>
        <dbReference type="EMBL" id="MDQ0156321.1"/>
    </source>
</evidence>
<keyword evidence="5" id="KW-1185">Reference proteome</keyword>
<evidence type="ECO:0000313" key="5">
    <source>
        <dbReference type="Proteomes" id="UP001231362"/>
    </source>
</evidence>
<name>A0ABT9V5V1_9BACL</name>
<comment type="caution">
    <text evidence="4">The sequence shown here is derived from an EMBL/GenBank/DDBJ whole genome shotgun (WGS) entry which is preliminary data.</text>
</comment>
<accession>A0ABT9V5V1</accession>
<keyword evidence="1" id="KW-0479">Metal-binding</keyword>
<evidence type="ECO:0000256" key="2">
    <source>
        <dbReference type="ARBA" id="ARBA00022801"/>
    </source>
</evidence>
<dbReference type="InterPro" id="IPR039356">
    <property type="entry name" value="YfbR/HDDC2"/>
</dbReference>
<dbReference type="Gene3D" id="1.10.3210.10">
    <property type="entry name" value="Hypothetical protein af1432"/>
    <property type="match status" value="1"/>
</dbReference>
<dbReference type="EMBL" id="JAUSTU010000011">
    <property type="protein sequence ID" value="MDQ0156321.1"/>
    <property type="molecule type" value="Genomic_DNA"/>
</dbReference>
<dbReference type="PANTHER" id="PTHR11845">
    <property type="entry name" value="5'-DEOXYNUCLEOTIDASE HDDC2"/>
    <property type="match status" value="1"/>
</dbReference>
<keyword evidence="2" id="KW-0378">Hydrolase</keyword>
<organism evidence="4 5">
    <name type="scientific">Anoxybacillus andreesenii</name>
    <dbReference type="NCBI Taxonomy" id="1325932"/>
    <lineage>
        <taxon>Bacteria</taxon>
        <taxon>Bacillati</taxon>
        <taxon>Bacillota</taxon>
        <taxon>Bacilli</taxon>
        <taxon>Bacillales</taxon>
        <taxon>Anoxybacillaceae</taxon>
        <taxon>Anoxybacillus</taxon>
    </lineage>
</organism>